<dbReference type="Proteomes" id="UP000683925">
    <property type="component" value="Unassembled WGS sequence"/>
</dbReference>
<accession>A0A8S1V311</accession>
<keyword evidence="1" id="KW-0812">Transmembrane</keyword>
<proteinExistence type="predicted"/>
<sequence length="1236" mass="147603">MCEQFLSSCYILEGDEEDYQKLDHINTQVVQKSFQIPYQQEPILIRVINSLNQTKIQEKLMCSLFVNLQYYITCMVFDLILYEEQTNYSELIRMETKILANELCDELFTNDDGSLSLFCLSQTTLKQYSLHFQSNIFLIFEHNVSDQIQDQCKKKLIKFLNSSQYISVFYQCQRWKIMFIKNNQAKTILDAQMKNQDVQLLSLSYIDDISFCEHNDLASALYLIENNFYLYVNLNSQEAKILNYILIYQANRIQKLIMQQRCEIIIQVINGLNKSDSSLIQNEITQHVILNQQYPFDNINFHSNLIFLQNKSELIVLINVNINQTYQICNSSLYFFDFDNLFCQYDWANKVLQFYKYQPLSDLIKPKQKYIYVVQKKNLFKTNAVINCYRIIYKNNTQKQIQEMTELMILENNCQIKQQIVWKFNYPNYFTNSTYSLQSSEGSLKVSIAKYQVFQHNCLTRLYKQYLYNKIQLKEIIDQYICFQYESFFYIYNCKQNQFQVSINLDQYYVLESKMAFYFVNRNNTNVLRGVQFFSKSLQNFNVKLNGVFTSFQQIHQNLFFYTNSSNLPLLIIMNQQQASLNNYLSKNLYQPEPILYYVEIGNLKFIQYAKTLAIQNKENLRCFQFADSIIIYIQPQNLISSYLIVAIQNSTRSLILHYFHDQELHQIQNYTLQNYSFYYPFKYTTLTGNLAILIEQNSSLNIAIFQYNNYQLILKEIIETDDFFFKFHEQKLFYSFEKVWRYSFFNQFLVDISMEKIHQNVLTSYFSMSNKKEGAIDLKIQVENHCFQLHSLMKSPIINIQNNKGVKLNVSEMFYGPISNLTLLDNSKIILKGPIQIKQDIQECNFQTSTFCIRGYHFKEQMFTVFVEENYILEVITINSINNYYITWIKQEYFLCVSLQFDFLNIELIECSEKENKNCQMISNVNHDVKIKDINISKTIRVGNLIILKGDKYTAFIFIEDLNFQIQMLPDKTIDIQYIEESNNQYLILQNSKMDSDDLEITIYSINLNQKQQIYSLVINEKMQAELINFRNYAKSEFLMKLVQCKYSGDLIYIKLFIMNYAFSQLLQLNLDLQKNQIQLKQKQQFRNFNIRSNQGCDLQYLDDTLLVLKQKEDPGSQFYQHQENGTFYDYFHKLIFQMQIKRLNTTHYIFFNSYQVQLGLIEYELELQNYDDIEQNFQLFAQNQISNEKISLQIHIIKTSQQLKNSILIIQIFCFLFILIYPRTTKYKLRNQNC</sequence>
<dbReference type="OrthoDB" id="311225at2759"/>
<evidence type="ECO:0000313" key="3">
    <source>
        <dbReference type="Proteomes" id="UP000683925"/>
    </source>
</evidence>
<keyword evidence="1" id="KW-1133">Transmembrane helix</keyword>
<gene>
    <name evidence="2" type="ORF">POCTA_138.1.T0590030</name>
</gene>
<keyword evidence="3" id="KW-1185">Reference proteome</keyword>
<dbReference type="AlphaFoldDB" id="A0A8S1V311"/>
<dbReference type="EMBL" id="CAJJDP010000058">
    <property type="protein sequence ID" value="CAD8171798.1"/>
    <property type="molecule type" value="Genomic_DNA"/>
</dbReference>
<keyword evidence="1" id="KW-0472">Membrane</keyword>
<organism evidence="2 3">
    <name type="scientific">Paramecium octaurelia</name>
    <dbReference type="NCBI Taxonomy" id="43137"/>
    <lineage>
        <taxon>Eukaryota</taxon>
        <taxon>Sar</taxon>
        <taxon>Alveolata</taxon>
        <taxon>Ciliophora</taxon>
        <taxon>Intramacronucleata</taxon>
        <taxon>Oligohymenophorea</taxon>
        <taxon>Peniculida</taxon>
        <taxon>Parameciidae</taxon>
        <taxon>Paramecium</taxon>
    </lineage>
</organism>
<evidence type="ECO:0008006" key="4">
    <source>
        <dbReference type="Google" id="ProtNLM"/>
    </source>
</evidence>
<reference evidence="2" key="1">
    <citation type="submission" date="2021-01" db="EMBL/GenBank/DDBJ databases">
        <authorList>
            <consortium name="Genoscope - CEA"/>
            <person name="William W."/>
        </authorList>
    </citation>
    <scope>NUCLEOTIDE SEQUENCE</scope>
</reference>
<evidence type="ECO:0000256" key="1">
    <source>
        <dbReference type="SAM" id="Phobius"/>
    </source>
</evidence>
<comment type="caution">
    <text evidence="2">The sequence shown here is derived from an EMBL/GenBank/DDBJ whole genome shotgun (WGS) entry which is preliminary data.</text>
</comment>
<name>A0A8S1V311_PAROT</name>
<evidence type="ECO:0000313" key="2">
    <source>
        <dbReference type="EMBL" id="CAD8171798.1"/>
    </source>
</evidence>
<feature type="transmembrane region" description="Helical" evidence="1">
    <location>
        <begin position="1205"/>
        <end position="1223"/>
    </location>
</feature>
<protein>
    <recommendedName>
        <fullName evidence="4">Transmembrane protein</fullName>
    </recommendedName>
</protein>